<protein>
    <submittedName>
        <fullName evidence="2">Uncharacterized protein</fullName>
    </submittedName>
</protein>
<comment type="caution">
    <text evidence="2">The sequence shown here is derived from an EMBL/GenBank/DDBJ whole genome shotgun (WGS) entry which is preliminary data.</text>
</comment>
<keyword evidence="1" id="KW-1133">Transmembrane helix</keyword>
<keyword evidence="3" id="KW-1185">Reference proteome</keyword>
<evidence type="ECO:0000256" key="1">
    <source>
        <dbReference type="SAM" id="Phobius"/>
    </source>
</evidence>
<evidence type="ECO:0000313" key="2">
    <source>
        <dbReference type="EMBL" id="KAH7125136.1"/>
    </source>
</evidence>
<feature type="non-terminal residue" evidence="2">
    <location>
        <position position="61"/>
    </location>
</feature>
<feature type="transmembrane region" description="Helical" evidence="1">
    <location>
        <begin position="31"/>
        <end position="52"/>
    </location>
</feature>
<dbReference type="AlphaFoldDB" id="A0A9P9DTS7"/>
<dbReference type="EMBL" id="JAGMWT010000007">
    <property type="protein sequence ID" value="KAH7125136.1"/>
    <property type="molecule type" value="Genomic_DNA"/>
</dbReference>
<sequence length="61" mass="7184">MVGWVRMIRETIEALVESGLWRLPLVETLKVRTSVIILYLYLQLYLYSLLVCRLRVCGGRQ</sequence>
<keyword evidence="1" id="KW-0472">Membrane</keyword>
<proteinExistence type="predicted"/>
<dbReference type="Proteomes" id="UP000700596">
    <property type="component" value="Unassembled WGS sequence"/>
</dbReference>
<reference evidence="2" key="1">
    <citation type="journal article" date="2021" name="Nat. Commun.">
        <title>Genetic determinants of endophytism in the Arabidopsis root mycobiome.</title>
        <authorList>
            <person name="Mesny F."/>
            <person name="Miyauchi S."/>
            <person name="Thiergart T."/>
            <person name="Pickel B."/>
            <person name="Atanasova L."/>
            <person name="Karlsson M."/>
            <person name="Huettel B."/>
            <person name="Barry K.W."/>
            <person name="Haridas S."/>
            <person name="Chen C."/>
            <person name="Bauer D."/>
            <person name="Andreopoulos W."/>
            <person name="Pangilinan J."/>
            <person name="LaButti K."/>
            <person name="Riley R."/>
            <person name="Lipzen A."/>
            <person name="Clum A."/>
            <person name="Drula E."/>
            <person name="Henrissat B."/>
            <person name="Kohler A."/>
            <person name="Grigoriev I.V."/>
            <person name="Martin F.M."/>
            <person name="Hacquard S."/>
        </authorList>
    </citation>
    <scope>NUCLEOTIDE SEQUENCE</scope>
    <source>
        <strain evidence="2">MPI-CAGE-CH-0243</strain>
    </source>
</reference>
<name>A0A9P9DTS7_9PLEO</name>
<accession>A0A9P9DTS7</accession>
<gene>
    <name evidence="2" type="ORF">B0J11DRAFT_486455</name>
</gene>
<keyword evidence="1" id="KW-0812">Transmembrane</keyword>
<organism evidence="2 3">
    <name type="scientific">Dendryphion nanum</name>
    <dbReference type="NCBI Taxonomy" id="256645"/>
    <lineage>
        <taxon>Eukaryota</taxon>
        <taxon>Fungi</taxon>
        <taxon>Dikarya</taxon>
        <taxon>Ascomycota</taxon>
        <taxon>Pezizomycotina</taxon>
        <taxon>Dothideomycetes</taxon>
        <taxon>Pleosporomycetidae</taxon>
        <taxon>Pleosporales</taxon>
        <taxon>Torulaceae</taxon>
        <taxon>Dendryphion</taxon>
    </lineage>
</organism>
<evidence type="ECO:0000313" key="3">
    <source>
        <dbReference type="Proteomes" id="UP000700596"/>
    </source>
</evidence>